<protein>
    <submittedName>
        <fullName evidence="1">Uncharacterized protein</fullName>
    </submittedName>
</protein>
<keyword evidence="2" id="KW-1185">Reference proteome</keyword>
<comment type="caution">
    <text evidence="1">The sequence shown here is derived from an EMBL/GenBank/DDBJ whole genome shotgun (WGS) entry which is preliminary data.</text>
</comment>
<sequence length="40" mass="4341">MHEVVVRLGATRLGDERGAPQGEQLARVCLAEPDRVSRAP</sequence>
<dbReference type="AlphaFoldDB" id="A0A853B364"/>
<dbReference type="RefSeq" id="WP_281377215.1">
    <property type="nucleotide sequence ID" value="NZ_JACCFK010000001.1"/>
</dbReference>
<proteinExistence type="predicted"/>
<dbReference type="Proteomes" id="UP000549616">
    <property type="component" value="Unassembled WGS sequence"/>
</dbReference>
<evidence type="ECO:0000313" key="2">
    <source>
        <dbReference type="Proteomes" id="UP000549616"/>
    </source>
</evidence>
<organism evidence="1 2">
    <name type="scientific">Amycolatopsis endophytica</name>
    <dbReference type="NCBI Taxonomy" id="860233"/>
    <lineage>
        <taxon>Bacteria</taxon>
        <taxon>Bacillati</taxon>
        <taxon>Actinomycetota</taxon>
        <taxon>Actinomycetes</taxon>
        <taxon>Pseudonocardiales</taxon>
        <taxon>Pseudonocardiaceae</taxon>
        <taxon>Amycolatopsis</taxon>
    </lineage>
</organism>
<dbReference type="EMBL" id="JACCFK010000001">
    <property type="protein sequence ID" value="NYI89265.1"/>
    <property type="molecule type" value="Genomic_DNA"/>
</dbReference>
<accession>A0A853B364</accession>
<name>A0A853B364_9PSEU</name>
<gene>
    <name evidence="1" type="ORF">HNR02_002588</name>
</gene>
<reference evidence="1 2" key="1">
    <citation type="submission" date="2020-07" db="EMBL/GenBank/DDBJ databases">
        <title>Sequencing the genomes of 1000 actinobacteria strains.</title>
        <authorList>
            <person name="Klenk H.-P."/>
        </authorList>
    </citation>
    <scope>NUCLEOTIDE SEQUENCE [LARGE SCALE GENOMIC DNA]</scope>
    <source>
        <strain evidence="1 2">DSM 104006</strain>
    </source>
</reference>
<evidence type="ECO:0000313" key="1">
    <source>
        <dbReference type="EMBL" id="NYI89265.1"/>
    </source>
</evidence>